<evidence type="ECO:0008006" key="3">
    <source>
        <dbReference type="Google" id="ProtNLM"/>
    </source>
</evidence>
<reference evidence="2" key="1">
    <citation type="submission" date="2018-05" db="EMBL/GenBank/DDBJ databases">
        <authorList>
            <person name="Lanie J.A."/>
            <person name="Ng W.-L."/>
            <person name="Kazmierczak K.M."/>
            <person name="Andrzejewski T.M."/>
            <person name="Davidsen T.M."/>
            <person name="Wayne K.J."/>
            <person name="Tettelin H."/>
            <person name="Glass J.I."/>
            <person name="Rusch D."/>
            <person name="Podicherti R."/>
            <person name="Tsui H.-C.T."/>
            <person name="Winkler M.E."/>
        </authorList>
    </citation>
    <scope>NUCLEOTIDE SEQUENCE</scope>
</reference>
<name>A0A382Q2A9_9ZZZZ</name>
<evidence type="ECO:0000313" key="2">
    <source>
        <dbReference type="EMBL" id="SVC78361.1"/>
    </source>
</evidence>
<dbReference type="GO" id="GO:0032787">
    <property type="term" value="P:monocarboxylic acid metabolic process"/>
    <property type="evidence" value="ECO:0007669"/>
    <property type="project" value="UniProtKB-ARBA"/>
</dbReference>
<dbReference type="EMBL" id="UINC01110688">
    <property type="protein sequence ID" value="SVC78361.1"/>
    <property type="molecule type" value="Genomic_DNA"/>
</dbReference>
<gene>
    <name evidence="2" type="ORF">METZ01_LOCUS331215</name>
</gene>
<dbReference type="InterPro" id="IPR002347">
    <property type="entry name" value="SDR_fam"/>
</dbReference>
<sequence>MRLANEIAIVTGGGQGIGEAIARRFASEGAKVAIAEINKETGDSVAASINESGGTAISIPTDVSDSMAVDSMVDQTLDQLGKPTILINNAGIAVFGPPLEISDEDWQKCFSVDLDAVWYCARAVLPHMLESAHGSIVNIASVHSFQIIPHTFPYPVAKHAVVGLTRSLAIEYAAKGIRVNSICPAYIFTPINEWYFNKFPDPVAKKKETEQLHPVKRLGSPDEVANAALFLASDEASFITGESMMVDGGISILVHDEV</sequence>
<dbReference type="NCBIfam" id="NF005559">
    <property type="entry name" value="PRK07231.1"/>
    <property type="match status" value="1"/>
</dbReference>
<dbReference type="SUPFAM" id="SSF51735">
    <property type="entry name" value="NAD(P)-binding Rossmann-fold domains"/>
    <property type="match status" value="1"/>
</dbReference>
<dbReference type="InterPro" id="IPR020904">
    <property type="entry name" value="Sc_DH/Rdtase_CS"/>
</dbReference>
<dbReference type="PROSITE" id="PS00061">
    <property type="entry name" value="ADH_SHORT"/>
    <property type="match status" value="1"/>
</dbReference>
<dbReference type="PRINTS" id="PR00081">
    <property type="entry name" value="GDHRDH"/>
</dbReference>
<dbReference type="CDD" id="cd05233">
    <property type="entry name" value="SDR_c"/>
    <property type="match status" value="1"/>
</dbReference>
<dbReference type="NCBIfam" id="NF005469">
    <property type="entry name" value="PRK07063.1"/>
    <property type="match status" value="1"/>
</dbReference>
<dbReference type="FunFam" id="3.40.50.720:FF:000084">
    <property type="entry name" value="Short-chain dehydrogenase reductase"/>
    <property type="match status" value="1"/>
</dbReference>
<dbReference type="PANTHER" id="PTHR42879:SF2">
    <property type="entry name" value="3-OXOACYL-[ACYL-CARRIER-PROTEIN] REDUCTASE FABG"/>
    <property type="match status" value="1"/>
</dbReference>
<comment type="similarity">
    <text evidence="1">Belongs to the short-chain dehydrogenases/reductases (SDR) family.</text>
</comment>
<accession>A0A382Q2A9</accession>
<dbReference type="PANTHER" id="PTHR42879">
    <property type="entry name" value="3-OXOACYL-(ACYL-CARRIER-PROTEIN) REDUCTASE"/>
    <property type="match status" value="1"/>
</dbReference>
<proteinExistence type="inferred from homology"/>
<dbReference type="InterPro" id="IPR050259">
    <property type="entry name" value="SDR"/>
</dbReference>
<dbReference type="Pfam" id="PF13561">
    <property type="entry name" value="adh_short_C2"/>
    <property type="match status" value="1"/>
</dbReference>
<dbReference type="PRINTS" id="PR00080">
    <property type="entry name" value="SDRFAMILY"/>
</dbReference>
<dbReference type="InterPro" id="IPR036291">
    <property type="entry name" value="NAD(P)-bd_dom_sf"/>
</dbReference>
<dbReference type="Gene3D" id="3.40.50.720">
    <property type="entry name" value="NAD(P)-binding Rossmann-like Domain"/>
    <property type="match status" value="1"/>
</dbReference>
<organism evidence="2">
    <name type="scientific">marine metagenome</name>
    <dbReference type="NCBI Taxonomy" id="408172"/>
    <lineage>
        <taxon>unclassified sequences</taxon>
        <taxon>metagenomes</taxon>
        <taxon>ecological metagenomes</taxon>
    </lineage>
</organism>
<protein>
    <recommendedName>
        <fullName evidence="3">Short-chain dehydrogenase</fullName>
    </recommendedName>
</protein>
<dbReference type="AlphaFoldDB" id="A0A382Q2A9"/>
<evidence type="ECO:0000256" key="1">
    <source>
        <dbReference type="ARBA" id="ARBA00006484"/>
    </source>
</evidence>